<keyword evidence="7 9" id="KW-0472">Membrane</keyword>
<dbReference type="PANTHER" id="PTHR32195">
    <property type="entry name" value="OS07G0662800 PROTEIN"/>
    <property type="match status" value="1"/>
</dbReference>
<name>A0A250WRK5_9CHLO</name>
<accession>A0A250WRK5</accession>
<dbReference type="PANTHER" id="PTHR32195:SF26">
    <property type="entry name" value="TRYPTOPHAN OR TYROSINE TRANSPORTER PROTEIN"/>
    <property type="match status" value="1"/>
</dbReference>
<comment type="caution">
    <text evidence="10">The sequence shown here is derived from an EMBL/GenBank/DDBJ whole genome shotgun (WGS) entry which is preliminary data.</text>
</comment>
<evidence type="ECO:0000256" key="2">
    <source>
        <dbReference type="ARBA" id="ARBA00022448"/>
    </source>
</evidence>
<feature type="transmembrane region" description="Helical" evidence="9">
    <location>
        <begin position="209"/>
        <end position="231"/>
    </location>
</feature>
<evidence type="ECO:0008006" key="12">
    <source>
        <dbReference type="Google" id="ProtNLM"/>
    </source>
</evidence>
<sequence length="450" mass="47782">MLALPSITAPAGFIASFVSFLFCSSFSLATGLLIAEVTLNSPTRSDTLGTSREASRTEEEGTVGLLTLSDKLLGKSGGIFVLLPYLFLHYSLLVAYISKFSQLVYDRLGVAPPVSSSLFTLLLGGVCLGLPTPSVDAVNSTLVACMIAAFAGLLIVAASSVDPSLLLTPPHWDQTLSALPIIALAFVYQNVVPVVVKRLRNNRKKVVEALVWGMVLAFLMFTLWDGAILGAQPQGGSNWDVASHPQDPLETLQAISPVAGSLADAFSLFTLATSFIGFALSLTDFIGEALSSDINKPAGWVTANMSEDVRDHPQPSHPKSSATSIARSGDDDNTTDTSLKHSEETIPVKRKPSRRLVCFGLALAPPLLFAQLNPEGFYSVLDYAGTYGVMSLFGILPVALCWQQRYIGNTVAQSMELVPGGKPVLLFLGGAATAVIFNQAIMHLAQHGVL</sequence>
<evidence type="ECO:0000313" key="11">
    <source>
        <dbReference type="Proteomes" id="UP000232323"/>
    </source>
</evidence>
<dbReference type="InterPro" id="IPR018227">
    <property type="entry name" value="Amino_acid_transport_2"/>
</dbReference>
<evidence type="ECO:0000256" key="4">
    <source>
        <dbReference type="ARBA" id="ARBA00022519"/>
    </source>
</evidence>
<keyword evidence="6 9" id="KW-1133">Transmembrane helix</keyword>
<dbReference type="AlphaFoldDB" id="A0A250WRK5"/>
<evidence type="ECO:0000256" key="9">
    <source>
        <dbReference type="SAM" id="Phobius"/>
    </source>
</evidence>
<feature type="transmembrane region" description="Helical" evidence="9">
    <location>
        <begin position="12"/>
        <end position="35"/>
    </location>
</feature>
<feature type="transmembrane region" description="Helical" evidence="9">
    <location>
        <begin position="137"/>
        <end position="158"/>
    </location>
</feature>
<dbReference type="Pfam" id="PF03222">
    <property type="entry name" value="Trp_Tyr_perm"/>
    <property type="match status" value="2"/>
</dbReference>
<feature type="transmembrane region" description="Helical" evidence="9">
    <location>
        <begin position="384"/>
        <end position="402"/>
    </location>
</feature>
<feature type="compositionally biased region" description="Polar residues" evidence="8">
    <location>
        <begin position="317"/>
        <end position="326"/>
    </location>
</feature>
<evidence type="ECO:0000256" key="7">
    <source>
        <dbReference type="ARBA" id="ARBA00023136"/>
    </source>
</evidence>
<proteinExistence type="predicted"/>
<keyword evidence="11" id="KW-1185">Reference proteome</keyword>
<feature type="transmembrane region" description="Helical" evidence="9">
    <location>
        <begin position="265"/>
        <end position="286"/>
    </location>
</feature>
<feature type="region of interest" description="Disordered" evidence="8">
    <location>
        <begin position="307"/>
        <end position="347"/>
    </location>
</feature>
<keyword evidence="3" id="KW-1003">Cell membrane</keyword>
<evidence type="ECO:0000256" key="8">
    <source>
        <dbReference type="SAM" id="MobiDB-lite"/>
    </source>
</evidence>
<organism evidence="10 11">
    <name type="scientific">Chlamydomonas eustigma</name>
    <dbReference type="NCBI Taxonomy" id="1157962"/>
    <lineage>
        <taxon>Eukaryota</taxon>
        <taxon>Viridiplantae</taxon>
        <taxon>Chlorophyta</taxon>
        <taxon>core chlorophytes</taxon>
        <taxon>Chlorophyceae</taxon>
        <taxon>CS clade</taxon>
        <taxon>Chlamydomonadales</taxon>
        <taxon>Chlamydomonadaceae</taxon>
        <taxon>Chlamydomonas</taxon>
    </lineage>
</organism>
<feature type="transmembrane region" description="Helical" evidence="9">
    <location>
        <begin position="423"/>
        <end position="445"/>
    </location>
</feature>
<dbReference type="GO" id="GO:0003333">
    <property type="term" value="P:amino acid transmembrane transport"/>
    <property type="evidence" value="ECO:0007669"/>
    <property type="project" value="InterPro"/>
</dbReference>
<feature type="transmembrane region" description="Helical" evidence="9">
    <location>
        <begin position="110"/>
        <end position="130"/>
    </location>
</feature>
<dbReference type="OrthoDB" id="204942at2759"/>
<gene>
    <name evidence="10" type="ORF">CEUSTIGMA_g756.t1</name>
</gene>
<reference evidence="10 11" key="1">
    <citation type="submission" date="2017-08" db="EMBL/GenBank/DDBJ databases">
        <title>Acidophilic green algal genome provides insights into adaptation to an acidic environment.</title>
        <authorList>
            <person name="Hirooka S."/>
            <person name="Hirose Y."/>
            <person name="Kanesaki Y."/>
            <person name="Higuchi S."/>
            <person name="Fujiwara T."/>
            <person name="Onuma R."/>
            <person name="Era A."/>
            <person name="Ohbayashi R."/>
            <person name="Uzuka A."/>
            <person name="Nozaki H."/>
            <person name="Yoshikawa H."/>
            <person name="Miyagishima S.Y."/>
        </authorList>
    </citation>
    <scope>NUCLEOTIDE SEQUENCE [LARGE SCALE GENOMIC DNA]</scope>
    <source>
        <strain evidence="10 11">NIES-2499</strain>
    </source>
</reference>
<keyword evidence="4" id="KW-0997">Cell inner membrane</keyword>
<dbReference type="STRING" id="1157962.A0A250WRK5"/>
<protein>
    <recommendedName>
        <fullName evidence="12">Amino acid transporter transmembrane domain-containing protein</fullName>
    </recommendedName>
</protein>
<evidence type="ECO:0000313" key="10">
    <source>
        <dbReference type="EMBL" id="GAX73302.1"/>
    </source>
</evidence>
<evidence type="ECO:0000256" key="5">
    <source>
        <dbReference type="ARBA" id="ARBA00022692"/>
    </source>
</evidence>
<feature type="transmembrane region" description="Helical" evidence="9">
    <location>
        <begin position="79"/>
        <end position="98"/>
    </location>
</feature>
<feature type="compositionally biased region" description="Basic and acidic residues" evidence="8">
    <location>
        <begin position="338"/>
        <end position="347"/>
    </location>
</feature>
<evidence type="ECO:0000256" key="1">
    <source>
        <dbReference type="ARBA" id="ARBA00004429"/>
    </source>
</evidence>
<evidence type="ECO:0000256" key="3">
    <source>
        <dbReference type="ARBA" id="ARBA00022475"/>
    </source>
</evidence>
<dbReference type="GO" id="GO:0005886">
    <property type="term" value="C:plasma membrane"/>
    <property type="evidence" value="ECO:0007669"/>
    <property type="project" value="UniProtKB-SubCell"/>
</dbReference>
<feature type="transmembrane region" description="Helical" evidence="9">
    <location>
        <begin position="178"/>
        <end position="197"/>
    </location>
</feature>
<evidence type="ECO:0000256" key="6">
    <source>
        <dbReference type="ARBA" id="ARBA00022989"/>
    </source>
</evidence>
<feature type="transmembrane region" description="Helical" evidence="9">
    <location>
        <begin position="356"/>
        <end position="372"/>
    </location>
</feature>
<dbReference type="Gene3D" id="1.20.1740.10">
    <property type="entry name" value="Amino acid/polyamine transporter I"/>
    <property type="match status" value="1"/>
</dbReference>
<keyword evidence="2" id="KW-0813">Transport</keyword>
<dbReference type="EMBL" id="BEGY01000003">
    <property type="protein sequence ID" value="GAX73302.1"/>
    <property type="molecule type" value="Genomic_DNA"/>
</dbReference>
<dbReference type="Proteomes" id="UP000232323">
    <property type="component" value="Unassembled WGS sequence"/>
</dbReference>
<comment type="subcellular location">
    <subcellularLocation>
        <location evidence="1">Cell inner membrane</location>
        <topology evidence="1">Multi-pass membrane protein</topology>
    </subcellularLocation>
</comment>
<keyword evidence="5 9" id="KW-0812">Transmembrane</keyword>